<dbReference type="SUPFAM" id="SSF52058">
    <property type="entry name" value="L domain-like"/>
    <property type="match status" value="2"/>
</dbReference>
<evidence type="ECO:0000256" key="3">
    <source>
        <dbReference type="ARBA" id="ARBA00022737"/>
    </source>
</evidence>
<protein>
    <submittedName>
        <fullName evidence="4">Uncharacterized protein</fullName>
    </submittedName>
</protein>
<dbReference type="InterPro" id="IPR001611">
    <property type="entry name" value="Leu-rich_rpt"/>
</dbReference>
<feature type="non-terminal residue" evidence="4">
    <location>
        <position position="465"/>
    </location>
</feature>
<dbReference type="EMBL" id="JAVXUP010001868">
    <property type="protein sequence ID" value="KAK3007424.1"/>
    <property type="molecule type" value="Genomic_DNA"/>
</dbReference>
<keyword evidence="5" id="KW-1185">Reference proteome</keyword>
<dbReference type="Proteomes" id="UP001188597">
    <property type="component" value="Unassembled WGS sequence"/>
</dbReference>
<dbReference type="PANTHER" id="PTHR48062:SF21">
    <property type="entry name" value="RECEPTOR-LIKE PROTEIN 12"/>
    <property type="match status" value="1"/>
</dbReference>
<dbReference type="Pfam" id="PF00560">
    <property type="entry name" value="LRR_1"/>
    <property type="match status" value="6"/>
</dbReference>
<keyword evidence="2" id="KW-0433">Leucine-rich repeat</keyword>
<organism evidence="4 5">
    <name type="scientific">Escallonia herrerae</name>
    <dbReference type="NCBI Taxonomy" id="1293975"/>
    <lineage>
        <taxon>Eukaryota</taxon>
        <taxon>Viridiplantae</taxon>
        <taxon>Streptophyta</taxon>
        <taxon>Embryophyta</taxon>
        <taxon>Tracheophyta</taxon>
        <taxon>Spermatophyta</taxon>
        <taxon>Magnoliopsida</taxon>
        <taxon>eudicotyledons</taxon>
        <taxon>Gunneridae</taxon>
        <taxon>Pentapetalae</taxon>
        <taxon>asterids</taxon>
        <taxon>campanulids</taxon>
        <taxon>Escalloniales</taxon>
        <taxon>Escalloniaceae</taxon>
        <taxon>Escallonia</taxon>
    </lineage>
</organism>
<name>A0AA89AKM5_9ASTE</name>
<accession>A0AA89AKM5</accession>
<keyword evidence="3" id="KW-0677">Repeat</keyword>
<dbReference type="PANTHER" id="PTHR48062">
    <property type="entry name" value="RECEPTOR-LIKE PROTEIN 14"/>
    <property type="match status" value="1"/>
</dbReference>
<evidence type="ECO:0000256" key="2">
    <source>
        <dbReference type="ARBA" id="ARBA00022614"/>
    </source>
</evidence>
<comment type="caution">
    <text evidence="4">The sequence shown here is derived from an EMBL/GenBank/DDBJ whole genome shotgun (WGS) entry which is preliminary data.</text>
</comment>
<gene>
    <name evidence="4" type="ORF">RJ639_015197</name>
</gene>
<evidence type="ECO:0000256" key="1">
    <source>
        <dbReference type="ARBA" id="ARBA00009592"/>
    </source>
</evidence>
<proteinExistence type="inferred from homology"/>
<dbReference type="InterPro" id="IPR032675">
    <property type="entry name" value="LRR_dom_sf"/>
</dbReference>
<evidence type="ECO:0000313" key="4">
    <source>
        <dbReference type="EMBL" id="KAK3007424.1"/>
    </source>
</evidence>
<evidence type="ECO:0000313" key="5">
    <source>
        <dbReference type="Proteomes" id="UP001188597"/>
    </source>
</evidence>
<sequence>ELDLSNNGFEGNLPSCVMNFTSLRLLELSQNRFQGAIPSTLFPILNSLEYVSLSNNLFEGSFSLSSLANNSKLEVFELVSNNNGLKVETKNPPCTPQFQVRVFRLSNYRVNDKSRVLPSFLLNQFELRVIDLSHNGIPGMVPMWLVANNTRLEFLSLVNNSLTGPLTLDLNSTHLDMLWFDISSNHIQGELPSLISFAFPNLMNLNLSSNLFQCSIPPSLGNLRGLEILDLSDNSLSGQLPEHLVTGCVLLMILKLSKNSLHGQFLPSKSNLTYHNALYLDSNVFSGEIPAWNFEQFRANGKIPDWIGDLPLISLAWSKNDLEGPIPSGFCKSNELSFLDLSWNSLSDGVPSCVNLSSLRLLHLQGNEFSGPLPSFLSLLFVSSLVTFDVRDNKLSGKIPGWINTFSKLRILLLGGNGFEGSILLQLNISIIDLSSNELSGPIPSCLHGIKVGDKKAFDGTLETQ</sequence>
<reference evidence="4" key="1">
    <citation type="submission" date="2022-12" db="EMBL/GenBank/DDBJ databases">
        <title>Draft genome assemblies for two species of Escallonia (Escalloniales).</title>
        <authorList>
            <person name="Chanderbali A."/>
            <person name="Dervinis C."/>
            <person name="Anghel I."/>
            <person name="Soltis D."/>
            <person name="Soltis P."/>
            <person name="Zapata F."/>
        </authorList>
    </citation>
    <scope>NUCLEOTIDE SEQUENCE</scope>
    <source>
        <strain evidence="4">UCBG64.0493</strain>
        <tissue evidence="4">Leaf</tissue>
    </source>
</reference>
<dbReference type="AlphaFoldDB" id="A0AA89AKM5"/>
<dbReference type="Gene3D" id="3.80.10.10">
    <property type="entry name" value="Ribonuclease Inhibitor"/>
    <property type="match status" value="2"/>
</dbReference>
<comment type="similarity">
    <text evidence="1">Belongs to the RLP family.</text>
</comment>
<dbReference type="InterPro" id="IPR051502">
    <property type="entry name" value="RLP_Defense_Trigger"/>
</dbReference>